<organism evidence="1">
    <name type="scientific">viral metagenome</name>
    <dbReference type="NCBI Taxonomy" id="1070528"/>
    <lineage>
        <taxon>unclassified sequences</taxon>
        <taxon>metagenomes</taxon>
        <taxon>organismal metagenomes</taxon>
    </lineage>
</organism>
<dbReference type="EMBL" id="MT141949">
    <property type="protein sequence ID" value="QJA72423.1"/>
    <property type="molecule type" value="Genomic_DNA"/>
</dbReference>
<gene>
    <name evidence="2" type="ORF">MM415A02769_0017</name>
    <name evidence="3" type="ORF">MM415B03687_0011</name>
    <name evidence="1" type="ORF">TM448A01027_0013</name>
</gene>
<evidence type="ECO:0000313" key="3">
    <source>
        <dbReference type="EMBL" id="QJA94977.1"/>
    </source>
</evidence>
<reference evidence="1" key="1">
    <citation type="submission" date="2020-03" db="EMBL/GenBank/DDBJ databases">
        <title>The deep terrestrial virosphere.</title>
        <authorList>
            <person name="Holmfeldt K."/>
            <person name="Nilsson E."/>
            <person name="Simone D."/>
            <person name="Lopez-Fernandez M."/>
            <person name="Wu X."/>
            <person name="de Brujin I."/>
            <person name="Lundin D."/>
            <person name="Andersson A."/>
            <person name="Bertilsson S."/>
            <person name="Dopson M."/>
        </authorList>
    </citation>
    <scope>NUCLEOTIDE SEQUENCE</scope>
    <source>
        <strain evidence="2">MM415A02769</strain>
        <strain evidence="3">MM415B03687</strain>
        <strain evidence="1">TM448A01027</strain>
    </source>
</reference>
<dbReference type="AlphaFoldDB" id="A0A6H1ZMB2"/>
<sequence>MNLEDREEIMKQWDSWRKYIADGGKASWPRDAFESLVDGFQEKIEDGIPPLAKQVVSTPDIKMGGEAAGK</sequence>
<evidence type="ECO:0000313" key="2">
    <source>
        <dbReference type="EMBL" id="QJA72423.1"/>
    </source>
</evidence>
<dbReference type="EMBL" id="MT143276">
    <property type="protein sequence ID" value="QJA94977.1"/>
    <property type="molecule type" value="Genomic_DNA"/>
</dbReference>
<name>A0A6H1ZMB2_9ZZZZ</name>
<proteinExistence type="predicted"/>
<protein>
    <submittedName>
        <fullName evidence="1">Uncharacterized protein</fullName>
    </submittedName>
</protein>
<evidence type="ECO:0000313" key="1">
    <source>
        <dbReference type="EMBL" id="QJA48561.1"/>
    </source>
</evidence>
<dbReference type="EMBL" id="MT144090">
    <property type="protein sequence ID" value="QJA48561.1"/>
    <property type="molecule type" value="Genomic_DNA"/>
</dbReference>
<accession>A0A6H1ZMB2</accession>